<dbReference type="RefSeq" id="XP_056686384.1">
    <property type="nucleotide sequence ID" value="XM_056830406.1"/>
</dbReference>
<dbReference type="Proteomes" id="UP000813463">
    <property type="component" value="Chromosome 5"/>
</dbReference>
<organism evidence="1 2">
    <name type="scientific">Spinacia oleracea</name>
    <name type="common">Spinach</name>
    <dbReference type="NCBI Taxonomy" id="3562"/>
    <lineage>
        <taxon>Eukaryota</taxon>
        <taxon>Viridiplantae</taxon>
        <taxon>Streptophyta</taxon>
        <taxon>Embryophyta</taxon>
        <taxon>Tracheophyta</taxon>
        <taxon>Spermatophyta</taxon>
        <taxon>Magnoliopsida</taxon>
        <taxon>eudicotyledons</taxon>
        <taxon>Gunneridae</taxon>
        <taxon>Pentapetalae</taxon>
        <taxon>Caryophyllales</taxon>
        <taxon>Chenopodiaceae</taxon>
        <taxon>Chenopodioideae</taxon>
        <taxon>Anserineae</taxon>
        <taxon>Spinacia</taxon>
    </lineage>
</organism>
<evidence type="ECO:0000313" key="2">
    <source>
        <dbReference type="RefSeq" id="XP_056686384.1"/>
    </source>
</evidence>
<evidence type="ECO:0000313" key="1">
    <source>
        <dbReference type="Proteomes" id="UP000813463"/>
    </source>
</evidence>
<proteinExistence type="predicted"/>
<dbReference type="PANTHER" id="PTHR47165:SF4">
    <property type="entry name" value="OS03G0429900 PROTEIN"/>
    <property type="match status" value="1"/>
</dbReference>
<dbReference type="GeneID" id="110789960"/>
<reference evidence="1" key="1">
    <citation type="journal article" date="2021" name="Nat. Commun.">
        <title>Genomic analyses provide insights into spinach domestication and the genetic basis of agronomic traits.</title>
        <authorList>
            <person name="Cai X."/>
            <person name="Sun X."/>
            <person name="Xu C."/>
            <person name="Sun H."/>
            <person name="Wang X."/>
            <person name="Ge C."/>
            <person name="Zhang Z."/>
            <person name="Wang Q."/>
            <person name="Fei Z."/>
            <person name="Jiao C."/>
            <person name="Wang Q."/>
        </authorList>
    </citation>
    <scope>NUCLEOTIDE SEQUENCE [LARGE SCALE GENOMIC DNA]</scope>
    <source>
        <strain evidence="1">cv. Varoflay</strain>
    </source>
</reference>
<gene>
    <name evidence="2" type="primary">LOC110789960</name>
</gene>
<keyword evidence="1" id="KW-1185">Reference proteome</keyword>
<dbReference type="SUPFAM" id="SSF50249">
    <property type="entry name" value="Nucleic acid-binding proteins"/>
    <property type="match status" value="1"/>
</dbReference>
<name>A0ABM3QSS8_SPIOL</name>
<reference evidence="2" key="2">
    <citation type="submission" date="2025-08" db="UniProtKB">
        <authorList>
            <consortium name="RefSeq"/>
        </authorList>
    </citation>
    <scope>IDENTIFICATION</scope>
    <source>
        <tissue evidence="2">Leaf</tissue>
    </source>
</reference>
<accession>A0ABM3QSS8</accession>
<dbReference type="InterPro" id="IPR012340">
    <property type="entry name" value="NA-bd_OB-fold"/>
</dbReference>
<dbReference type="PANTHER" id="PTHR47165">
    <property type="entry name" value="OS03G0429900 PROTEIN"/>
    <property type="match status" value="1"/>
</dbReference>
<sequence>MLIIDQELKPIMLTLWDDFASKEGQKIAQMIQTKPIIIGMRLKVVSYHGTSLATRSSSTFLINISTPESEALQEWLLQNEDKIQVLINKNSEAPLAPSMKEPTADDIIPVNSLITAAKNTSSFWIKAHATVTDFNQKFWYTGCNTCWREIHADHGQTFNCRNCSGQERIVEASNYLWKDCRRNFCTGPSKAHAI</sequence>
<dbReference type="Gene3D" id="2.40.50.140">
    <property type="entry name" value="Nucleic acid-binding proteins"/>
    <property type="match status" value="2"/>
</dbReference>
<protein>
    <submittedName>
        <fullName evidence="2">Replication protein A 70 kDa DNA-binding subunit B-like</fullName>
    </submittedName>
</protein>